<dbReference type="InterPro" id="IPR000182">
    <property type="entry name" value="GNAT_dom"/>
</dbReference>
<proteinExistence type="predicted"/>
<comment type="caution">
    <text evidence="2">The sequence shown here is derived from an EMBL/GenBank/DDBJ whole genome shotgun (WGS) entry which is preliminary data.</text>
</comment>
<dbReference type="SUPFAM" id="SSF55729">
    <property type="entry name" value="Acyl-CoA N-acyltransferases (Nat)"/>
    <property type="match status" value="1"/>
</dbReference>
<keyword evidence="3" id="KW-1185">Reference proteome</keyword>
<dbReference type="Pfam" id="PF00583">
    <property type="entry name" value="Acetyltransf_1"/>
    <property type="match status" value="1"/>
</dbReference>
<gene>
    <name evidence="2" type="ORF">IC229_21560</name>
</gene>
<dbReference type="Proteomes" id="UP000598820">
    <property type="component" value="Unassembled WGS sequence"/>
</dbReference>
<dbReference type="GO" id="GO:0016747">
    <property type="term" value="F:acyltransferase activity, transferring groups other than amino-acyl groups"/>
    <property type="evidence" value="ECO:0007669"/>
    <property type="project" value="InterPro"/>
</dbReference>
<evidence type="ECO:0000313" key="2">
    <source>
        <dbReference type="EMBL" id="MBD2703247.1"/>
    </source>
</evidence>
<dbReference type="CDD" id="cd04301">
    <property type="entry name" value="NAT_SF"/>
    <property type="match status" value="1"/>
</dbReference>
<accession>A0A926Y2N3</accession>
<sequence length="150" mass="17512">MELRFLSYENLPPEPLATSLLALLIDVFANQSREEFSDQLQYHLKRTGLQFELAVVGERVVGCKLGYERQPGEFYSWLGGVHPDFRGQRIASELMKRQHEWCRQHGYQTIRTQTYNQWRSMLIMNLQHGFDIVGTVQGKRGLTIVLEKKL</sequence>
<protein>
    <submittedName>
        <fullName evidence="2">GNAT family N-acetyltransferase</fullName>
    </submittedName>
</protein>
<feature type="domain" description="N-acetyltransferase" evidence="1">
    <location>
        <begin position="6"/>
        <end position="150"/>
    </location>
</feature>
<organism evidence="2 3">
    <name type="scientific">Spirosoma profusum</name>
    <dbReference type="NCBI Taxonomy" id="2771354"/>
    <lineage>
        <taxon>Bacteria</taxon>
        <taxon>Pseudomonadati</taxon>
        <taxon>Bacteroidota</taxon>
        <taxon>Cytophagia</taxon>
        <taxon>Cytophagales</taxon>
        <taxon>Cytophagaceae</taxon>
        <taxon>Spirosoma</taxon>
    </lineage>
</organism>
<dbReference type="Gene3D" id="3.40.630.30">
    <property type="match status" value="1"/>
</dbReference>
<evidence type="ECO:0000313" key="3">
    <source>
        <dbReference type="Proteomes" id="UP000598820"/>
    </source>
</evidence>
<name>A0A926Y2N3_9BACT</name>
<dbReference type="EMBL" id="JACWZY010000020">
    <property type="protein sequence ID" value="MBD2703247.1"/>
    <property type="molecule type" value="Genomic_DNA"/>
</dbReference>
<reference evidence="2" key="1">
    <citation type="submission" date="2020-09" db="EMBL/GenBank/DDBJ databases">
        <authorList>
            <person name="Kim M.K."/>
        </authorList>
    </citation>
    <scope>NUCLEOTIDE SEQUENCE</scope>
    <source>
        <strain evidence="2">BT702</strain>
    </source>
</reference>
<dbReference type="PROSITE" id="PS51186">
    <property type="entry name" value="GNAT"/>
    <property type="match status" value="1"/>
</dbReference>
<evidence type="ECO:0000259" key="1">
    <source>
        <dbReference type="PROSITE" id="PS51186"/>
    </source>
</evidence>
<dbReference type="InterPro" id="IPR016181">
    <property type="entry name" value="Acyl_CoA_acyltransferase"/>
</dbReference>
<dbReference type="RefSeq" id="WP_190889091.1">
    <property type="nucleotide sequence ID" value="NZ_JACWZY010000020.1"/>
</dbReference>
<dbReference type="AlphaFoldDB" id="A0A926Y2N3"/>